<accession>L1J329</accession>
<dbReference type="SUPFAM" id="SSF56112">
    <property type="entry name" value="Protein kinase-like (PK-like)"/>
    <property type="match status" value="1"/>
</dbReference>
<evidence type="ECO:0000259" key="2">
    <source>
        <dbReference type="PROSITE" id="PS50011"/>
    </source>
</evidence>
<keyword evidence="1" id="KW-0732">Signal</keyword>
<dbReference type="PANTHER" id="PTHR24347">
    <property type="entry name" value="SERINE/THREONINE-PROTEIN KINASE"/>
    <property type="match status" value="1"/>
</dbReference>
<dbReference type="GO" id="GO:0004672">
    <property type="term" value="F:protein kinase activity"/>
    <property type="evidence" value="ECO:0007669"/>
    <property type="project" value="InterPro"/>
</dbReference>
<feature type="chain" id="PRO_5008770793" description="Protein kinase domain-containing protein" evidence="1">
    <location>
        <begin position="37"/>
        <end position="448"/>
    </location>
</feature>
<dbReference type="InterPro" id="IPR000719">
    <property type="entry name" value="Prot_kinase_dom"/>
</dbReference>
<proteinExistence type="predicted"/>
<sequence length="448" mass="50242">MRGVAHKASPLTMAARRRLAACRRWCLLLLAMGCGASKADVGRRHAHHPEADTLPAEAQRFDPTTQCSYTEDELLACHKAGYTVQGKLERRDSFSEVYEGFHDTTGRVVALRCVPCVQYDKSKIMNDLRELLVLRHPTMPLIWDVWDTEDSVFYAQDVAGAEILEVVSQWEEFTEKDSAILVQQILEGINYLHVHGIVHQDLRPRNIRCDGKKVFITETGMQTIKDGRLSYRYLVKTKIPPIHVPPEVVLALGMPRWDCDAIAQVAKDVLVDRSQDSKSFTSKGDIWSVGVILYTLLCGNPPMWSENSVVLLQRISKAEYDLTNNLWSKISSKSKTFLQQMLTEDPEKRPSAVDCISHNWIQCRDDLPTVPLHISLTLTDFIAQQKGRRAMAKIAAVNKLFSANKVPVNATKIEGEVCVVATCHAVKTSAEVDDDVQEFVNGDDVAAQ</sequence>
<name>L1J329_GUITC</name>
<dbReference type="PROSITE" id="PS50011">
    <property type="entry name" value="PROTEIN_KINASE_DOM"/>
    <property type="match status" value="1"/>
</dbReference>
<evidence type="ECO:0000313" key="3">
    <source>
        <dbReference type="EMBL" id="EKX42500.1"/>
    </source>
</evidence>
<dbReference type="EMBL" id="JH993016">
    <property type="protein sequence ID" value="EKX42500.1"/>
    <property type="molecule type" value="Genomic_DNA"/>
</dbReference>
<dbReference type="STRING" id="905079.L1J329"/>
<keyword evidence="5" id="KW-1185">Reference proteome</keyword>
<reference evidence="3 5" key="1">
    <citation type="journal article" date="2012" name="Nature">
        <title>Algal genomes reveal evolutionary mosaicism and the fate of nucleomorphs.</title>
        <authorList>
            <consortium name="DOE Joint Genome Institute"/>
            <person name="Curtis B.A."/>
            <person name="Tanifuji G."/>
            <person name="Burki F."/>
            <person name="Gruber A."/>
            <person name="Irimia M."/>
            <person name="Maruyama S."/>
            <person name="Arias M.C."/>
            <person name="Ball S.G."/>
            <person name="Gile G.H."/>
            <person name="Hirakawa Y."/>
            <person name="Hopkins J.F."/>
            <person name="Kuo A."/>
            <person name="Rensing S.A."/>
            <person name="Schmutz J."/>
            <person name="Symeonidi A."/>
            <person name="Elias M."/>
            <person name="Eveleigh R.J."/>
            <person name="Herman E.K."/>
            <person name="Klute M.J."/>
            <person name="Nakayama T."/>
            <person name="Obornik M."/>
            <person name="Reyes-Prieto A."/>
            <person name="Armbrust E.V."/>
            <person name="Aves S.J."/>
            <person name="Beiko R.G."/>
            <person name="Coutinho P."/>
            <person name="Dacks J.B."/>
            <person name="Durnford D.G."/>
            <person name="Fast N.M."/>
            <person name="Green B.R."/>
            <person name="Grisdale C.J."/>
            <person name="Hempel F."/>
            <person name="Henrissat B."/>
            <person name="Hoppner M.P."/>
            <person name="Ishida K."/>
            <person name="Kim E."/>
            <person name="Koreny L."/>
            <person name="Kroth P.G."/>
            <person name="Liu Y."/>
            <person name="Malik S.B."/>
            <person name="Maier U.G."/>
            <person name="McRose D."/>
            <person name="Mock T."/>
            <person name="Neilson J.A."/>
            <person name="Onodera N.T."/>
            <person name="Poole A.M."/>
            <person name="Pritham E.J."/>
            <person name="Richards T.A."/>
            <person name="Rocap G."/>
            <person name="Roy S.W."/>
            <person name="Sarai C."/>
            <person name="Schaack S."/>
            <person name="Shirato S."/>
            <person name="Slamovits C.H."/>
            <person name="Spencer D.F."/>
            <person name="Suzuki S."/>
            <person name="Worden A.Z."/>
            <person name="Zauner S."/>
            <person name="Barry K."/>
            <person name="Bell C."/>
            <person name="Bharti A.K."/>
            <person name="Crow J.A."/>
            <person name="Grimwood J."/>
            <person name="Kramer R."/>
            <person name="Lindquist E."/>
            <person name="Lucas S."/>
            <person name="Salamov A."/>
            <person name="McFadden G.I."/>
            <person name="Lane C.E."/>
            <person name="Keeling P.J."/>
            <person name="Gray M.W."/>
            <person name="Grigoriev I.V."/>
            <person name="Archibald J.M."/>
        </authorList>
    </citation>
    <scope>NUCLEOTIDE SEQUENCE</scope>
    <source>
        <strain evidence="3 5">CCMP2712</strain>
    </source>
</reference>
<dbReference type="HOGENOM" id="CLU_611723_0_0_1"/>
<dbReference type="Pfam" id="PF00069">
    <property type="entry name" value="Pkinase"/>
    <property type="match status" value="1"/>
</dbReference>
<dbReference type="GeneID" id="17299156"/>
<dbReference type="InterPro" id="IPR011009">
    <property type="entry name" value="Kinase-like_dom_sf"/>
</dbReference>
<evidence type="ECO:0000313" key="5">
    <source>
        <dbReference type="Proteomes" id="UP000011087"/>
    </source>
</evidence>
<dbReference type="RefSeq" id="XP_005829480.1">
    <property type="nucleotide sequence ID" value="XM_005829423.1"/>
</dbReference>
<gene>
    <name evidence="3" type="ORF">GUITHDRAFT_164105</name>
</gene>
<dbReference type="Gene3D" id="1.10.510.10">
    <property type="entry name" value="Transferase(Phosphotransferase) domain 1"/>
    <property type="match status" value="1"/>
</dbReference>
<feature type="signal peptide" evidence="1">
    <location>
        <begin position="1"/>
        <end position="36"/>
    </location>
</feature>
<protein>
    <recommendedName>
        <fullName evidence="2">Protein kinase domain-containing protein</fullName>
    </recommendedName>
</protein>
<evidence type="ECO:0000256" key="1">
    <source>
        <dbReference type="SAM" id="SignalP"/>
    </source>
</evidence>
<dbReference type="GO" id="GO:0005524">
    <property type="term" value="F:ATP binding"/>
    <property type="evidence" value="ECO:0007669"/>
    <property type="project" value="InterPro"/>
</dbReference>
<dbReference type="PaxDb" id="55529-EKX42500"/>
<dbReference type="EnsemblProtists" id="EKX42500">
    <property type="protein sequence ID" value="EKX42500"/>
    <property type="gene ID" value="GUITHDRAFT_164105"/>
</dbReference>
<reference evidence="4" key="3">
    <citation type="submission" date="2016-03" db="UniProtKB">
        <authorList>
            <consortium name="EnsemblProtists"/>
        </authorList>
    </citation>
    <scope>IDENTIFICATION</scope>
</reference>
<dbReference type="Proteomes" id="UP000011087">
    <property type="component" value="Unassembled WGS sequence"/>
</dbReference>
<dbReference type="AlphaFoldDB" id="L1J329"/>
<feature type="domain" description="Protein kinase" evidence="2">
    <location>
        <begin position="83"/>
        <end position="361"/>
    </location>
</feature>
<organism evidence="3">
    <name type="scientific">Guillardia theta (strain CCMP2712)</name>
    <name type="common">Cryptophyte</name>
    <dbReference type="NCBI Taxonomy" id="905079"/>
    <lineage>
        <taxon>Eukaryota</taxon>
        <taxon>Cryptophyceae</taxon>
        <taxon>Pyrenomonadales</taxon>
        <taxon>Geminigeraceae</taxon>
        <taxon>Guillardia</taxon>
    </lineage>
</organism>
<reference evidence="5" key="2">
    <citation type="submission" date="2012-11" db="EMBL/GenBank/DDBJ databases">
        <authorList>
            <person name="Kuo A."/>
            <person name="Curtis B.A."/>
            <person name="Tanifuji G."/>
            <person name="Burki F."/>
            <person name="Gruber A."/>
            <person name="Irimia M."/>
            <person name="Maruyama S."/>
            <person name="Arias M.C."/>
            <person name="Ball S.G."/>
            <person name="Gile G.H."/>
            <person name="Hirakawa Y."/>
            <person name="Hopkins J.F."/>
            <person name="Rensing S.A."/>
            <person name="Schmutz J."/>
            <person name="Symeonidi A."/>
            <person name="Elias M."/>
            <person name="Eveleigh R.J."/>
            <person name="Herman E.K."/>
            <person name="Klute M.J."/>
            <person name="Nakayama T."/>
            <person name="Obornik M."/>
            <person name="Reyes-Prieto A."/>
            <person name="Armbrust E.V."/>
            <person name="Aves S.J."/>
            <person name="Beiko R.G."/>
            <person name="Coutinho P."/>
            <person name="Dacks J.B."/>
            <person name="Durnford D.G."/>
            <person name="Fast N.M."/>
            <person name="Green B.R."/>
            <person name="Grisdale C."/>
            <person name="Hempe F."/>
            <person name="Henrissat B."/>
            <person name="Hoppner M.P."/>
            <person name="Ishida K.-I."/>
            <person name="Kim E."/>
            <person name="Koreny L."/>
            <person name="Kroth P.G."/>
            <person name="Liu Y."/>
            <person name="Malik S.-B."/>
            <person name="Maier U.G."/>
            <person name="McRose D."/>
            <person name="Mock T."/>
            <person name="Neilson J.A."/>
            <person name="Onodera N.T."/>
            <person name="Poole A.M."/>
            <person name="Pritham E.J."/>
            <person name="Richards T.A."/>
            <person name="Rocap G."/>
            <person name="Roy S.W."/>
            <person name="Sarai C."/>
            <person name="Schaack S."/>
            <person name="Shirato S."/>
            <person name="Slamovits C.H."/>
            <person name="Spencer D.F."/>
            <person name="Suzuki S."/>
            <person name="Worden A.Z."/>
            <person name="Zauner S."/>
            <person name="Barry K."/>
            <person name="Bell C."/>
            <person name="Bharti A.K."/>
            <person name="Crow J.A."/>
            <person name="Grimwood J."/>
            <person name="Kramer R."/>
            <person name="Lindquist E."/>
            <person name="Lucas S."/>
            <person name="Salamov A."/>
            <person name="McFadden G.I."/>
            <person name="Lane C.E."/>
            <person name="Keeling P.J."/>
            <person name="Gray M.W."/>
            <person name="Grigoriev I.V."/>
            <person name="Archibald J.M."/>
        </authorList>
    </citation>
    <scope>NUCLEOTIDE SEQUENCE</scope>
    <source>
        <strain evidence="5">CCMP2712</strain>
    </source>
</reference>
<dbReference type="OMA" id="CDEAILH"/>
<evidence type="ECO:0000313" key="4">
    <source>
        <dbReference type="EnsemblProtists" id="EKX42500"/>
    </source>
</evidence>
<dbReference type="KEGG" id="gtt:GUITHDRAFT_164105"/>
<dbReference type="SMART" id="SM00220">
    <property type="entry name" value="S_TKc"/>
    <property type="match status" value="1"/>
</dbReference>
<dbReference type="eggNOG" id="KOG0032">
    <property type="taxonomic scope" value="Eukaryota"/>
</dbReference>